<dbReference type="SUPFAM" id="SSF50156">
    <property type="entry name" value="PDZ domain-like"/>
    <property type="match status" value="5"/>
</dbReference>
<dbReference type="CDD" id="cd06734">
    <property type="entry name" value="PDZ4_MAGI-1_3-like"/>
    <property type="match status" value="1"/>
</dbReference>
<dbReference type="SMART" id="SM00228">
    <property type="entry name" value="PDZ"/>
    <property type="match status" value="5"/>
</dbReference>
<reference evidence="6" key="2">
    <citation type="submission" date="2025-09" db="UniProtKB">
        <authorList>
            <consortium name="Ensembl"/>
        </authorList>
    </citation>
    <scope>IDENTIFICATION</scope>
</reference>
<feature type="compositionally biased region" description="Polar residues" evidence="3">
    <location>
        <begin position="355"/>
        <end position="372"/>
    </location>
</feature>
<feature type="compositionally biased region" description="Low complexity" evidence="3">
    <location>
        <begin position="217"/>
        <end position="227"/>
    </location>
</feature>
<dbReference type="Pfam" id="PF00595">
    <property type="entry name" value="PDZ"/>
    <property type="match status" value="5"/>
</dbReference>
<dbReference type="InterPro" id="IPR001202">
    <property type="entry name" value="WW_dom"/>
</dbReference>
<feature type="compositionally biased region" description="Polar residues" evidence="3">
    <location>
        <begin position="41"/>
        <end position="50"/>
    </location>
</feature>
<feature type="domain" description="PDZ" evidence="5">
    <location>
        <begin position="740"/>
        <end position="836"/>
    </location>
</feature>
<feature type="compositionally biased region" description="Basic and acidic residues" evidence="3">
    <location>
        <begin position="1140"/>
        <end position="1218"/>
    </location>
</feature>
<dbReference type="PROSITE" id="PS01159">
    <property type="entry name" value="WW_DOMAIN_1"/>
    <property type="match status" value="1"/>
</dbReference>
<dbReference type="FunFam" id="2.30.42.10:FF:000015">
    <property type="entry name" value="Membrane associated guanylate kinase, WW and PDZ domain containing 1"/>
    <property type="match status" value="1"/>
</dbReference>
<dbReference type="FunFam" id="2.30.42.10:FF:000012">
    <property type="entry name" value="Membrane associated guanylate kinase, WW and PDZ domain containing 1"/>
    <property type="match status" value="1"/>
</dbReference>
<organism evidence="6 7">
    <name type="scientific">Accipiter nisus</name>
    <name type="common">Eurasian sparrowhawk</name>
    <dbReference type="NCBI Taxonomy" id="211598"/>
    <lineage>
        <taxon>Eukaryota</taxon>
        <taxon>Metazoa</taxon>
        <taxon>Chordata</taxon>
        <taxon>Craniata</taxon>
        <taxon>Vertebrata</taxon>
        <taxon>Euteleostomi</taxon>
        <taxon>Archelosauria</taxon>
        <taxon>Archosauria</taxon>
        <taxon>Dinosauria</taxon>
        <taxon>Saurischia</taxon>
        <taxon>Theropoda</taxon>
        <taxon>Coelurosauria</taxon>
        <taxon>Aves</taxon>
        <taxon>Neognathae</taxon>
        <taxon>Neoaves</taxon>
        <taxon>Telluraves</taxon>
        <taxon>Accipitrimorphae</taxon>
        <taxon>Accipitriformes</taxon>
        <taxon>Accipitridae</taxon>
        <taxon>Accipitrinae</taxon>
        <taxon>Accipiter</taxon>
    </lineage>
</organism>
<feature type="domain" description="PDZ" evidence="5">
    <location>
        <begin position="895"/>
        <end position="977"/>
    </location>
</feature>
<feature type="region of interest" description="Disordered" evidence="3">
    <location>
        <begin position="68"/>
        <end position="127"/>
    </location>
</feature>
<dbReference type="CDD" id="cd06735">
    <property type="entry name" value="PDZ5_MAGI-1_3-like"/>
    <property type="match status" value="1"/>
</dbReference>
<feature type="compositionally biased region" description="Basic and acidic residues" evidence="3">
    <location>
        <begin position="1061"/>
        <end position="1083"/>
    </location>
</feature>
<keyword evidence="2" id="KW-0677">Repeat</keyword>
<feature type="compositionally biased region" description="Low complexity" evidence="3">
    <location>
        <begin position="854"/>
        <end position="866"/>
    </location>
</feature>
<feature type="region of interest" description="Disordered" evidence="3">
    <location>
        <begin position="212"/>
        <end position="233"/>
    </location>
</feature>
<feature type="region of interest" description="Disordered" evidence="3">
    <location>
        <begin position="854"/>
        <end position="886"/>
    </location>
</feature>
<feature type="domain" description="PDZ" evidence="5">
    <location>
        <begin position="583"/>
        <end position="665"/>
    </location>
</feature>
<feature type="compositionally biased region" description="Polar residues" evidence="3">
    <location>
        <begin position="109"/>
        <end position="124"/>
    </location>
</feature>
<dbReference type="FunFam" id="2.20.70.10:FF:000002">
    <property type="entry name" value="Membrane-associated guanylate kinase, WW and PDZ domain-containing protein 3 isoform 1"/>
    <property type="match status" value="1"/>
</dbReference>
<dbReference type="Ensembl" id="ENSANIT00000007167.1">
    <property type="protein sequence ID" value="ENSANIP00000006934.1"/>
    <property type="gene ID" value="ENSANIG00000003684.1"/>
</dbReference>
<dbReference type="Proteomes" id="UP000694541">
    <property type="component" value="Unplaced"/>
</dbReference>
<keyword evidence="7" id="KW-1185">Reference proteome</keyword>
<dbReference type="SMART" id="SM00456">
    <property type="entry name" value="WW"/>
    <property type="match status" value="1"/>
</dbReference>
<feature type="compositionally biased region" description="Basic and acidic residues" evidence="3">
    <location>
        <begin position="1022"/>
        <end position="1054"/>
    </location>
</feature>
<sequence>SFRERILFMQMCFYCLGNYYGTPKPPSQPLSGKVTSTDALQNLQSGSKQSTPKRTKSYNDMQNAGIVHTENEEEDDVPEMSSSFTAESGDQDEHNTHILRETAPPSAIDNHTNVPTTEPSQNLPQYLPPSAEDNLGPLPENWEMAYTENGEVYFIDHNTKTTSWLDPRCLNKQQKPLEECEDDGFPNLLLSLISSHINRKTQYENPVLEAKRKKQLEQQQQPPEGKPFFTRNPSELKGKFIHTKLRKSSRGFGFTVVGGDEPDEFLQIKSLVLDGPAALDGKMETGDVIVSVNDTCVLGHTHAQVVKIFQSIPIGASVDLELCRGYPLPFDPDDPNTSLVTSVAILDKEPIIVNGQENYDSPASHSSKTGKVNGTKEARPSSPAEVSSNGPHGYPNDTVSLASSIATQPELITVHIVKGPMGFGFTIADSPGGGGQRVKQIVDSPRCRGLKEGDLIVEVNKKNVQSLTHNQVVDMLIECPKGSEVTLLVQRGGLPVPKKSPKSQPLERKDSQNSSQHSVSSHRSGHTASPVHSTQVLPDYTAAEAPAADQPDSSGQKKPDPFKIWAQSRSMYESRLPDYQEQDIFLWRKETGFGFRILGGNEPGEPIYIGHIVPLGAADADGRLRSGDELICVDGTPVVGKSHQLVVQLMQQAAKQGHVNLTVRRKVVYTVPKAENEVPSPASSHHSSNQPASLTEEKRTPQGSQNSLNTVSSGSGSTSGIGSGGGGGSGVVSAVVQPYDVEIRRGENEGFGFVIVSSVSRPEAGTTFAGNACVAMPHKIGRIIEGSPADRCGKLKVGDRILAVNGCSITNKSHSDIVNLIKEAGNTVTLRIIPGDESSNATLLTNAEKIATITTTHTPQQIPQETSRNNTKPKQESQFDFKPPQAAQQDQDFYTVELERGAKGFGFSLRGGREYNMDLYVLRLAEDGPAERCGKMRIGDEILEINGETTKNMKHARAIELIKNGGRRVRLFLKRGDGSVPEYDPSSDRNSPATGSQNVSEMKPVPSDRRQHPSSESSYPPDLHKSSQHGDKRTYLRDLKGSREFSRHPNEHHTWNGTSKTNDHVPGRRTERSPERRHERQPERAVVNGQKRRSPEKRREGTRSADNTLERRERHERRRDRDLSPERRRERSPGRRRRSLERLTEPRRSPERRRESSLDRRAKSSDRRRERSPDRRLREERVGHREREEPGWKHEPSRRHPPEQRRRPYKECSTDLSI</sequence>
<dbReference type="Gene3D" id="2.30.42.10">
    <property type="match status" value="5"/>
</dbReference>
<evidence type="ECO:0000259" key="5">
    <source>
        <dbReference type="PROSITE" id="PS50106"/>
    </source>
</evidence>
<dbReference type="GO" id="GO:0005737">
    <property type="term" value="C:cytoplasm"/>
    <property type="evidence" value="ECO:0007669"/>
    <property type="project" value="UniProtKB-ARBA"/>
</dbReference>
<evidence type="ECO:0000259" key="4">
    <source>
        <dbReference type="PROSITE" id="PS50020"/>
    </source>
</evidence>
<dbReference type="GO" id="GO:0007165">
    <property type="term" value="P:signal transduction"/>
    <property type="evidence" value="ECO:0007669"/>
    <property type="project" value="TreeGrafter"/>
</dbReference>
<dbReference type="CDD" id="cd06731">
    <property type="entry name" value="PDZ1_MAGI-1_3-like"/>
    <property type="match status" value="1"/>
</dbReference>
<dbReference type="InterPro" id="IPR036020">
    <property type="entry name" value="WW_dom_sf"/>
</dbReference>
<protein>
    <submittedName>
        <fullName evidence="6">Membrane associated guanylate kinase, WW and PDZ domain containing 1</fullName>
    </submittedName>
</protein>
<feature type="region of interest" description="Disordered" evidence="3">
    <location>
        <begin position="675"/>
        <end position="727"/>
    </location>
</feature>
<evidence type="ECO:0000256" key="1">
    <source>
        <dbReference type="ARBA" id="ARBA00022553"/>
    </source>
</evidence>
<feature type="region of interest" description="Disordered" evidence="3">
    <location>
        <begin position="490"/>
        <end position="532"/>
    </location>
</feature>
<dbReference type="CDD" id="cd06732">
    <property type="entry name" value="PDZ2_MAGI-1_3-like"/>
    <property type="match status" value="1"/>
</dbReference>
<dbReference type="Pfam" id="PF16666">
    <property type="entry name" value="MAGI_u5"/>
    <property type="match status" value="1"/>
</dbReference>
<dbReference type="CDD" id="cd00201">
    <property type="entry name" value="WW"/>
    <property type="match status" value="1"/>
</dbReference>
<dbReference type="Pfam" id="PF00397">
    <property type="entry name" value="WW"/>
    <property type="match status" value="1"/>
</dbReference>
<dbReference type="FunFam" id="2.30.42.10:FF:000006">
    <property type="entry name" value="Membrane associated guanylate kinase, WW and PDZ domain containing 1"/>
    <property type="match status" value="1"/>
</dbReference>
<feature type="region of interest" description="Disordered" evidence="3">
    <location>
        <begin position="976"/>
        <end position="1218"/>
    </location>
</feature>
<feature type="domain" description="WW" evidence="4">
    <location>
        <begin position="136"/>
        <end position="169"/>
    </location>
</feature>
<feature type="domain" description="PDZ" evidence="5">
    <location>
        <begin position="242"/>
        <end position="311"/>
    </location>
</feature>
<dbReference type="FunFam" id="2.30.42.10:FF:000005">
    <property type="entry name" value="Membrane associated guanylate kinase, WW and PDZ domain containing 1"/>
    <property type="match status" value="1"/>
</dbReference>
<dbReference type="Pfam" id="PF16663">
    <property type="entry name" value="MAGI_u1"/>
    <property type="match status" value="1"/>
</dbReference>
<proteinExistence type="predicted"/>
<reference evidence="6" key="1">
    <citation type="submission" date="2025-08" db="UniProtKB">
        <authorList>
            <consortium name="Ensembl"/>
        </authorList>
    </citation>
    <scope>IDENTIFICATION</scope>
</reference>
<feature type="domain" description="PDZ" evidence="5">
    <location>
        <begin position="413"/>
        <end position="491"/>
    </location>
</feature>
<evidence type="ECO:0000313" key="6">
    <source>
        <dbReference type="Ensembl" id="ENSANIP00000006934.1"/>
    </source>
</evidence>
<name>A0A8B9MFS7_9AVES</name>
<dbReference type="GO" id="GO:0016020">
    <property type="term" value="C:membrane"/>
    <property type="evidence" value="ECO:0007669"/>
    <property type="project" value="UniProtKB-ARBA"/>
</dbReference>
<feature type="compositionally biased region" description="Polar residues" evidence="3">
    <location>
        <begin position="701"/>
        <end position="710"/>
    </location>
</feature>
<feature type="region of interest" description="Disordered" evidence="3">
    <location>
        <begin position="41"/>
        <end position="60"/>
    </location>
</feature>
<dbReference type="SUPFAM" id="SSF51045">
    <property type="entry name" value="WW domain"/>
    <property type="match status" value="1"/>
</dbReference>
<feature type="compositionally biased region" description="Polar residues" evidence="3">
    <location>
        <begin position="681"/>
        <end position="693"/>
    </location>
</feature>
<dbReference type="PANTHER" id="PTHR10316:SF12">
    <property type="entry name" value="MEMBRANE-ASSOCIATED GUANYLATE KINASE, WW AND PDZ DOMAIN-CONTAINING PROTEIN 1"/>
    <property type="match status" value="1"/>
</dbReference>
<dbReference type="GO" id="GO:0005911">
    <property type="term" value="C:cell-cell junction"/>
    <property type="evidence" value="ECO:0007669"/>
    <property type="project" value="TreeGrafter"/>
</dbReference>
<feature type="compositionally biased region" description="Gly residues" evidence="3">
    <location>
        <begin position="717"/>
        <end position="727"/>
    </location>
</feature>
<dbReference type="InterPro" id="IPR001478">
    <property type="entry name" value="PDZ"/>
</dbReference>
<evidence type="ECO:0000313" key="7">
    <source>
        <dbReference type="Proteomes" id="UP000694541"/>
    </source>
</evidence>
<dbReference type="InterPro" id="IPR036034">
    <property type="entry name" value="PDZ_sf"/>
</dbReference>
<evidence type="ECO:0000256" key="2">
    <source>
        <dbReference type="ARBA" id="ARBA00022737"/>
    </source>
</evidence>
<keyword evidence="1" id="KW-0597">Phosphoprotein</keyword>
<feature type="compositionally biased region" description="Basic and acidic residues" evidence="3">
    <location>
        <begin position="1097"/>
        <end position="1133"/>
    </location>
</feature>
<accession>A0A8B9MFS7</accession>
<dbReference type="PROSITE" id="PS50020">
    <property type="entry name" value="WW_DOMAIN_2"/>
    <property type="match status" value="1"/>
</dbReference>
<dbReference type="FunFam" id="2.30.42.10:FF:000042">
    <property type="entry name" value="Membrane-associated guanylate kinase, WW and PDZ domain-containing protein 3 isoform 1"/>
    <property type="match status" value="1"/>
</dbReference>
<dbReference type="PANTHER" id="PTHR10316">
    <property type="entry name" value="MEMBRANE ASSOCIATED GUANYLATE KINASE-RELATED"/>
    <property type="match status" value="1"/>
</dbReference>
<dbReference type="CDD" id="cd06733">
    <property type="entry name" value="PDZ3_MAGI-1_3-like"/>
    <property type="match status" value="1"/>
</dbReference>
<feature type="compositionally biased region" description="Basic and acidic residues" evidence="3">
    <location>
        <begin position="91"/>
        <end position="100"/>
    </location>
</feature>
<feature type="region of interest" description="Disordered" evidence="3">
    <location>
        <begin position="355"/>
        <end position="399"/>
    </location>
</feature>
<dbReference type="PROSITE" id="PS50106">
    <property type="entry name" value="PDZ"/>
    <property type="match status" value="5"/>
</dbReference>
<dbReference type="Gene3D" id="2.20.70.10">
    <property type="match status" value="1"/>
</dbReference>
<evidence type="ECO:0000256" key="3">
    <source>
        <dbReference type="SAM" id="MobiDB-lite"/>
    </source>
</evidence>
<feature type="compositionally biased region" description="Polar residues" evidence="3">
    <location>
        <begin position="988"/>
        <end position="1000"/>
    </location>
</feature>
<feature type="compositionally biased region" description="Low complexity" evidence="3">
    <location>
        <begin position="512"/>
        <end position="522"/>
    </location>
</feature>
<dbReference type="AlphaFoldDB" id="A0A8B9MFS7"/>